<protein>
    <recommendedName>
        <fullName evidence="4">Integral membrane protein</fullName>
    </recommendedName>
</protein>
<proteinExistence type="predicted"/>
<evidence type="ECO:0000313" key="2">
    <source>
        <dbReference type="EMBL" id="MFC0678714.1"/>
    </source>
</evidence>
<feature type="transmembrane region" description="Helical" evidence="1">
    <location>
        <begin position="6"/>
        <end position="25"/>
    </location>
</feature>
<evidence type="ECO:0000256" key="1">
    <source>
        <dbReference type="SAM" id="Phobius"/>
    </source>
</evidence>
<gene>
    <name evidence="2" type="ORF">ACFFGH_12770</name>
</gene>
<feature type="transmembrane region" description="Helical" evidence="1">
    <location>
        <begin position="67"/>
        <end position="87"/>
    </location>
</feature>
<dbReference type="Proteomes" id="UP001589896">
    <property type="component" value="Unassembled WGS sequence"/>
</dbReference>
<reference evidence="2 3" key="1">
    <citation type="submission" date="2024-09" db="EMBL/GenBank/DDBJ databases">
        <authorList>
            <person name="Sun Q."/>
            <person name="Mori K."/>
        </authorList>
    </citation>
    <scope>NUCLEOTIDE SEQUENCE [LARGE SCALE GENOMIC DNA]</scope>
    <source>
        <strain evidence="2 3">KCTC 23076</strain>
    </source>
</reference>
<dbReference type="EMBL" id="JBHLTG010000002">
    <property type="protein sequence ID" value="MFC0678714.1"/>
    <property type="molecule type" value="Genomic_DNA"/>
</dbReference>
<comment type="caution">
    <text evidence="2">The sequence shown here is derived from an EMBL/GenBank/DDBJ whole genome shotgun (WGS) entry which is preliminary data.</text>
</comment>
<accession>A0ABV6RQ42</accession>
<keyword evidence="1" id="KW-0472">Membrane</keyword>
<sequence>MDILRNILMILHFVGLASLLGGVLVQLRSIRTGDARILPAILHGGYLQLLTGVALVAVIQGADLGEVNSITIGVKLLVLLLLTGLAIFYRRRTTRTPQWVVPTIGGLALLNIVVAVLW</sequence>
<feature type="transmembrane region" description="Helical" evidence="1">
    <location>
        <begin position="99"/>
        <end position="117"/>
    </location>
</feature>
<dbReference type="RefSeq" id="WP_386668801.1">
    <property type="nucleotide sequence ID" value="NZ_JBHLTG010000002.1"/>
</dbReference>
<keyword evidence="3" id="KW-1185">Reference proteome</keyword>
<evidence type="ECO:0008006" key="4">
    <source>
        <dbReference type="Google" id="ProtNLM"/>
    </source>
</evidence>
<name>A0ABV6RQ42_9GAMM</name>
<feature type="transmembrane region" description="Helical" evidence="1">
    <location>
        <begin position="37"/>
        <end position="61"/>
    </location>
</feature>
<keyword evidence="1" id="KW-1133">Transmembrane helix</keyword>
<keyword evidence="1" id="KW-0812">Transmembrane</keyword>
<organism evidence="2 3">
    <name type="scientific">Lysobacter korlensis</name>
    <dbReference type="NCBI Taxonomy" id="553636"/>
    <lineage>
        <taxon>Bacteria</taxon>
        <taxon>Pseudomonadati</taxon>
        <taxon>Pseudomonadota</taxon>
        <taxon>Gammaproteobacteria</taxon>
        <taxon>Lysobacterales</taxon>
        <taxon>Lysobacteraceae</taxon>
        <taxon>Lysobacter</taxon>
    </lineage>
</organism>
<evidence type="ECO:0000313" key="3">
    <source>
        <dbReference type="Proteomes" id="UP001589896"/>
    </source>
</evidence>